<sequence length="141" mass="15904">MEKNTQMKATDIPFVNHIGIKDENDELSLEYKDNVLNHIKTIHASAQFTLAETQSGLHLQKLFPSLEGKVLPLLRDAQIKYKKPAHEKIVAISSTNEEAVEKFKAQFEKKGRGSLQIDVEVKDINGVLTSQASFIWFVQAL</sequence>
<keyword evidence="2" id="KW-1185">Reference proteome</keyword>
<dbReference type="InterPro" id="IPR027961">
    <property type="entry name" value="DUF4442"/>
</dbReference>
<accession>A0A975GCZ0</accession>
<dbReference type="Pfam" id="PF14539">
    <property type="entry name" value="DUF4442"/>
    <property type="match status" value="1"/>
</dbReference>
<evidence type="ECO:0000313" key="1">
    <source>
        <dbReference type="EMBL" id="QSZ41769.1"/>
    </source>
</evidence>
<dbReference type="EMBL" id="CP046072">
    <property type="protein sequence ID" value="QSZ41769.1"/>
    <property type="molecule type" value="Genomic_DNA"/>
</dbReference>
<organism evidence="1 2">
    <name type="scientific">Sulfurimonas aquatica</name>
    <dbReference type="NCBI Taxonomy" id="2672570"/>
    <lineage>
        <taxon>Bacteria</taxon>
        <taxon>Pseudomonadati</taxon>
        <taxon>Campylobacterota</taxon>
        <taxon>Epsilonproteobacteria</taxon>
        <taxon>Campylobacterales</taxon>
        <taxon>Sulfurimonadaceae</taxon>
        <taxon>Sulfurimonas</taxon>
    </lineage>
</organism>
<dbReference type="AlphaFoldDB" id="A0A975GCZ0"/>
<proteinExistence type="predicted"/>
<dbReference type="SUPFAM" id="SSF54637">
    <property type="entry name" value="Thioesterase/thiol ester dehydrase-isomerase"/>
    <property type="match status" value="1"/>
</dbReference>
<evidence type="ECO:0000313" key="2">
    <source>
        <dbReference type="Proteomes" id="UP000671852"/>
    </source>
</evidence>
<protein>
    <submittedName>
        <fullName evidence="1">DUF4442 domain-containing protein</fullName>
    </submittedName>
</protein>
<dbReference type="InterPro" id="IPR029069">
    <property type="entry name" value="HotDog_dom_sf"/>
</dbReference>
<gene>
    <name evidence="1" type="ORF">GJV85_06485</name>
</gene>
<dbReference type="Gene3D" id="3.10.129.10">
    <property type="entry name" value="Hotdog Thioesterase"/>
    <property type="match status" value="1"/>
</dbReference>
<name>A0A975GCZ0_9BACT</name>
<dbReference type="Proteomes" id="UP000671852">
    <property type="component" value="Chromosome"/>
</dbReference>
<dbReference type="RefSeq" id="WP_207563053.1">
    <property type="nucleotide sequence ID" value="NZ_CP046072.1"/>
</dbReference>
<reference evidence="1" key="2">
    <citation type="submission" date="2021-04" db="EMBL/GenBank/DDBJ databases">
        <title>Isolation and characterization of a novel species of the genus Sulfurimonas.</title>
        <authorList>
            <person name="Fukui M."/>
        </authorList>
    </citation>
    <scope>NUCLEOTIDE SEQUENCE</scope>
    <source>
        <strain evidence="1">H1576</strain>
    </source>
</reference>
<reference evidence="1" key="1">
    <citation type="submission" date="2019-11" db="EMBL/GenBank/DDBJ databases">
        <authorList>
            <person name="Kojima H."/>
        </authorList>
    </citation>
    <scope>NUCLEOTIDE SEQUENCE</scope>
    <source>
        <strain evidence="1">H1576</strain>
    </source>
</reference>
<dbReference type="KEGG" id="saqt:GJV85_06485"/>